<dbReference type="Pfam" id="PF00069">
    <property type="entry name" value="Pkinase"/>
    <property type="match status" value="1"/>
</dbReference>
<name>A0A1Y0IBD9_9GAMM</name>
<keyword evidence="5 9" id="KW-0418">Kinase</keyword>
<dbReference type="PIRSF" id="PIRSF000654">
    <property type="entry name" value="Integrin-linked_kinase"/>
    <property type="match status" value="1"/>
</dbReference>
<dbReference type="PROSITE" id="PS00108">
    <property type="entry name" value="PROTEIN_KINASE_ST"/>
    <property type="match status" value="1"/>
</dbReference>
<dbReference type="EC" id="2.7.11.1" evidence="1"/>
<evidence type="ECO:0000256" key="1">
    <source>
        <dbReference type="ARBA" id="ARBA00012513"/>
    </source>
</evidence>
<dbReference type="Gene3D" id="1.10.510.10">
    <property type="entry name" value="Transferase(Phosphotransferase) domain 1"/>
    <property type="match status" value="1"/>
</dbReference>
<dbReference type="GO" id="GO:0000407">
    <property type="term" value="C:phagophore assembly site"/>
    <property type="evidence" value="ECO:0007669"/>
    <property type="project" value="TreeGrafter"/>
</dbReference>
<dbReference type="GO" id="GO:0016020">
    <property type="term" value="C:membrane"/>
    <property type="evidence" value="ECO:0007669"/>
    <property type="project" value="TreeGrafter"/>
</dbReference>
<keyword evidence="6 7" id="KW-0067">ATP-binding</keyword>
<dbReference type="InterPro" id="IPR008271">
    <property type="entry name" value="Ser/Thr_kinase_AS"/>
</dbReference>
<dbReference type="AlphaFoldDB" id="A0A1Y0IBD9"/>
<dbReference type="GO" id="GO:0004674">
    <property type="term" value="F:protein serine/threonine kinase activity"/>
    <property type="evidence" value="ECO:0007669"/>
    <property type="project" value="UniProtKB-KW"/>
</dbReference>
<evidence type="ECO:0000256" key="5">
    <source>
        <dbReference type="ARBA" id="ARBA00022777"/>
    </source>
</evidence>
<dbReference type="GO" id="GO:0005776">
    <property type="term" value="C:autophagosome"/>
    <property type="evidence" value="ECO:0007669"/>
    <property type="project" value="TreeGrafter"/>
</dbReference>
<keyword evidence="4 7" id="KW-0547">Nucleotide-binding</keyword>
<evidence type="ECO:0000313" key="10">
    <source>
        <dbReference type="Proteomes" id="UP000196027"/>
    </source>
</evidence>
<keyword evidence="2 9" id="KW-0723">Serine/threonine-protein kinase</keyword>
<evidence type="ECO:0000259" key="8">
    <source>
        <dbReference type="PROSITE" id="PS50011"/>
    </source>
</evidence>
<organism evidence="9 10">
    <name type="scientific">Oleiphilus messinensis</name>
    <dbReference type="NCBI Taxonomy" id="141451"/>
    <lineage>
        <taxon>Bacteria</taxon>
        <taxon>Pseudomonadati</taxon>
        <taxon>Pseudomonadota</taxon>
        <taxon>Gammaproteobacteria</taxon>
        <taxon>Oceanospirillales</taxon>
        <taxon>Oleiphilaceae</taxon>
        <taxon>Oleiphilus</taxon>
    </lineage>
</organism>
<dbReference type="GO" id="GO:0005829">
    <property type="term" value="C:cytosol"/>
    <property type="evidence" value="ECO:0007669"/>
    <property type="project" value="TreeGrafter"/>
</dbReference>
<dbReference type="KEGG" id="ome:OLMES_3807"/>
<dbReference type="InterPro" id="IPR000719">
    <property type="entry name" value="Prot_kinase_dom"/>
</dbReference>
<dbReference type="SUPFAM" id="SSF56112">
    <property type="entry name" value="Protein kinase-like (PK-like)"/>
    <property type="match status" value="1"/>
</dbReference>
<protein>
    <recommendedName>
        <fullName evidence="1">non-specific serine/threonine protein kinase</fullName>
        <ecNumber evidence="1">2.7.11.1</ecNumber>
    </recommendedName>
</protein>
<dbReference type="InterPro" id="IPR011009">
    <property type="entry name" value="Kinase-like_dom_sf"/>
</dbReference>
<evidence type="ECO:0000256" key="3">
    <source>
        <dbReference type="ARBA" id="ARBA00022679"/>
    </source>
</evidence>
<dbReference type="RefSeq" id="WP_087462679.1">
    <property type="nucleotide sequence ID" value="NZ_CP021425.1"/>
</dbReference>
<reference evidence="9 10" key="1">
    <citation type="submission" date="2017-05" db="EMBL/GenBank/DDBJ databases">
        <title>Genomic insights into alkan degradation activity of Oleiphilus messinensis.</title>
        <authorList>
            <person name="Kozyavkin S.A."/>
            <person name="Slesarev A.I."/>
            <person name="Golyshin P.N."/>
            <person name="Korzhenkov A."/>
            <person name="Golyshina O.N."/>
            <person name="Toshchakov S.V."/>
        </authorList>
    </citation>
    <scope>NUCLEOTIDE SEQUENCE [LARGE SCALE GENOMIC DNA]</scope>
    <source>
        <strain evidence="9 10">ME102</strain>
    </source>
</reference>
<dbReference type="InterPro" id="IPR045269">
    <property type="entry name" value="Atg1-like"/>
</dbReference>
<dbReference type="InterPro" id="IPR017441">
    <property type="entry name" value="Protein_kinase_ATP_BS"/>
</dbReference>
<feature type="domain" description="Protein kinase" evidence="8">
    <location>
        <begin position="77"/>
        <end position="332"/>
    </location>
</feature>
<dbReference type="EMBL" id="CP021425">
    <property type="protein sequence ID" value="ARU57827.1"/>
    <property type="molecule type" value="Genomic_DNA"/>
</dbReference>
<dbReference type="PROSITE" id="PS50011">
    <property type="entry name" value="PROTEIN_KINASE_DOM"/>
    <property type="match status" value="1"/>
</dbReference>
<dbReference type="GO" id="GO:0005524">
    <property type="term" value="F:ATP binding"/>
    <property type="evidence" value="ECO:0007669"/>
    <property type="project" value="UniProtKB-UniRule"/>
</dbReference>
<dbReference type="FunFam" id="1.10.510.10:FF:000021">
    <property type="entry name" value="Serine/threonine protein kinase"/>
    <property type="match status" value="1"/>
</dbReference>
<accession>A0A1Y0IBD9</accession>
<feature type="binding site" evidence="7">
    <location>
        <position position="106"/>
    </location>
    <ligand>
        <name>ATP</name>
        <dbReference type="ChEBI" id="CHEBI:30616"/>
    </ligand>
</feature>
<keyword evidence="10" id="KW-1185">Reference proteome</keyword>
<evidence type="ECO:0000313" key="9">
    <source>
        <dbReference type="EMBL" id="ARU57827.1"/>
    </source>
</evidence>
<sequence length="335" mass="37839">MSEELDWEKLEEVFTKAIDLGEDDRGPYVANACNGNTMMFDEVQSLLEAHGIALERKWLQQGKMPRMLDYGDLIDTFVVKKQLGRGAGGEVYKVVHEATGQNFAIKCLPLIYNDDKEVLQRFTQEAELNKKLIHPNINRMYGLFQSDHGLYYLLMDYCEGETLAALMNRFSFNQAQAVKVIDQVCKALSAAHAQRIWHRDIKPSNIILHNGVIKVIDFGIAKDAATALTATGIKLGSPAYMSPEQWKSSKIDQRSDIWGVGILFYELLTGQLPFAGANYVEIQQKILHEPPAPPSRIRSEISPLCDRLISCMLAKKPDDRPHDIRVLIEAFKKIC</sequence>
<proteinExistence type="predicted"/>
<evidence type="ECO:0000256" key="6">
    <source>
        <dbReference type="ARBA" id="ARBA00022840"/>
    </source>
</evidence>
<dbReference type="PANTHER" id="PTHR24348:SF22">
    <property type="entry name" value="NON-SPECIFIC SERINE_THREONINE PROTEIN KINASE"/>
    <property type="match status" value="1"/>
</dbReference>
<dbReference type="PANTHER" id="PTHR24348">
    <property type="entry name" value="SERINE/THREONINE-PROTEIN KINASE UNC-51-RELATED"/>
    <property type="match status" value="1"/>
</dbReference>
<dbReference type="OrthoDB" id="9801841at2"/>
<evidence type="ECO:0000256" key="2">
    <source>
        <dbReference type="ARBA" id="ARBA00022527"/>
    </source>
</evidence>
<evidence type="ECO:0000256" key="4">
    <source>
        <dbReference type="ARBA" id="ARBA00022741"/>
    </source>
</evidence>
<dbReference type="SMART" id="SM00220">
    <property type="entry name" value="S_TKc"/>
    <property type="match status" value="1"/>
</dbReference>
<dbReference type="PROSITE" id="PS00107">
    <property type="entry name" value="PROTEIN_KINASE_ATP"/>
    <property type="match status" value="1"/>
</dbReference>
<dbReference type="CDD" id="cd14014">
    <property type="entry name" value="STKc_PknB_like"/>
    <property type="match status" value="1"/>
</dbReference>
<gene>
    <name evidence="9" type="ORF">OLMES_3807</name>
</gene>
<dbReference type="Proteomes" id="UP000196027">
    <property type="component" value="Chromosome"/>
</dbReference>
<keyword evidence="3" id="KW-0808">Transferase</keyword>
<evidence type="ECO:0000256" key="7">
    <source>
        <dbReference type="PROSITE-ProRule" id="PRU10141"/>
    </source>
</evidence>